<sequence length="61" mass="6683">MDLNEAAWRRSRHSGDDGGNCVEVAPLNDVIGVRDSKDPGRGALLLGRAEFGILLEQLKRH</sequence>
<dbReference type="Pfam" id="PF04149">
    <property type="entry name" value="DUF397"/>
    <property type="match status" value="1"/>
</dbReference>
<evidence type="ECO:0000313" key="2">
    <source>
        <dbReference type="EMBL" id="MBG6091016.1"/>
    </source>
</evidence>
<dbReference type="EMBL" id="JADOUA010000001">
    <property type="protein sequence ID" value="MBG6091016.1"/>
    <property type="molecule type" value="Genomic_DNA"/>
</dbReference>
<reference evidence="2" key="1">
    <citation type="submission" date="2020-11" db="EMBL/GenBank/DDBJ databases">
        <title>Sequencing the genomes of 1000 actinobacteria strains.</title>
        <authorList>
            <person name="Klenk H.-P."/>
        </authorList>
    </citation>
    <scope>NUCLEOTIDE SEQUENCE</scope>
    <source>
        <strain evidence="2">DSM 43175</strain>
    </source>
</reference>
<comment type="caution">
    <text evidence="2">The sequence shown here is derived from an EMBL/GenBank/DDBJ whole genome shotgun (WGS) entry which is preliminary data.</text>
</comment>
<accession>A0A931DNU3</accession>
<evidence type="ECO:0000259" key="1">
    <source>
        <dbReference type="Pfam" id="PF04149"/>
    </source>
</evidence>
<gene>
    <name evidence="2" type="ORF">IW256_005129</name>
</gene>
<name>A0A931DNU3_9ACTN</name>
<dbReference type="InterPro" id="IPR007278">
    <property type="entry name" value="DUF397"/>
</dbReference>
<dbReference type="Proteomes" id="UP000614047">
    <property type="component" value="Unassembled WGS sequence"/>
</dbReference>
<protein>
    <recommendedName>
        <fullName evidence="1">DUF397 domain-containing protein</fullName>
    </recommendedName>
</protein>
<proteinExistence type="predicted"/>
<evidence type="ECO:0000313" key="3">
    <source>
        <dbReference type="Proteomes" id="UP000614047"/>
    </source>
</evidence>
<feature type="domain" description="DUF397" evidence="1">
    <location>
        <begin position="6"/>
        <end position="59"/>
    </location>
</feature>
<dbReference type="RefSeq" id="WP_197013390.1">
    <property type="nucleotide sequence ID" value="NZ_BAABES010000001.1"/>
</dbReference>
<organism evidence="2 3">
    <name type="scientific">Actinomadura viridis</name>
    <dbReference type="NCBI Taxonomy" id="58110"/>
    <lineage>
        <taxon>Bacteria</taxon>
        <taxon>Bacillati</taxon>
        <taxon>Actinomycetota</taxon>
        <taxon>Actinomycetes</taxon>
        <taxon>Streptosporangiales</taxon>
        <taxon>Thermomonosporaceae</taxon>
        <taxon>Actinomadura</taxon>
    </lineage>
</organism>
<dbReference type="AlphaFoldDB" id="A0A931DNU3"/>
<keyword evidence="3" id="KW-1185">Reference proteome</keyword>